<protein>
    <submittedName>
        <fullName evidence="3">PH domain-containing protein</fullName>
    </submittedName>
</protein>
<proteinExistence type="predicted"/>
<gene>
    <name evidence="3" type="ORF">H9651_04005</name>
</gene>
<feature type="transmembrane region" description="Helical" evidence="1">
    <location>
        <begin position="39"/>
        <end position="57"/>
    </location>
</feature>
<keyword evidence="1" id="KW-0812">Transmembrane</keyword>
<dbReference type="InterPro" id="IPR019692">
    <property type="entry name" value="CFP-6_PH"/>
</dbReference>
<keyword evidence="1" id="KW-1133">Transmembrane helix</keyword>
<accession>A0ABR8S155</accession>
<dbReference type="EMBL" id="JACSQP010000002">
    <property type="protein sequence ID" value="MBD7956789.1"/>
    <property type="molecule type" value="Genomic_DNA"/>
</dbReference>
<sequence>MPDRRIFRSTSGTVSMIVAGVVAVFLLGDALVRAGLGETMLLAPWVLLIVWVVYAVVYEPRVETDAAGITVVNILRRTTVPWGRVTDIGTRWQLTVHVDDGSRVRAFGGPSLRPPRRRPFARDNGEADAARFSDTELIRQQWEDSRDSGSAGAAVQHQWNGVTLALLAGLAIWAGTAVFIVATAA</sequence>
<feature type="transmembrane region" description="Helical" evidence="1">
    <location>
        <begin position="6"/>
        <end position="27"/>
    </location>
</feature>
<dbReference type="Proteomes" id="UP000648352">
    <property type="component" value="Unassembled WGS sequence"/>
</dbReference>
<evidence type="ECO:0000259" key="2">
    <source>
        <dbReference type="Pfam" id="PF10756"/>
    </source>
</evidence>
<evidence type="ECO:0000256" key="1">
    <source>
        <dbReference type="SAM" id="Phobius"/>
    </source>
</evidence>
<dbReference type="Pfam" id="PF10756">
    <property type="entry name" value="bPH_6"/>
    <property type="match status" value="1"/>
</dbReference>
<name>A0ABR8S155_9MICO</name>
<reference evidence="3 4" key="1">
    <citation type="submission" date="2020-08" db="EMBL/GenBank/DDBJ databases">
        <title>A Genomic Blueprint of the Chicken Gut Microbiome.</title>
        <authorList>
            <person name="Gilroy R."/>
            <person name="Ravi A."/>
            <person name="Getino M."/>
            <person name="Pursley I."/>
            <person name="Horton D.L."/>
            <person name="Alikhan N.-F."/>
            <person name="Baker D."/>
            <person name="Gharbi K."/>
            <person name="Hall N."/>
            <person name="Watson M."/>
            <person name="Adriaenssens E.M."/>
            <person name="Foster-Nyarko E."/>
            <person name="Jarju S."/>
            <person name="Secka A."/>
            <person name="Antonio M."/>
            <person name="Oren A."/>
            <person name="Chaudhuri R."/>
            <person name="La Ragione R.M."/>
            <person name="Hildebrand F."/>
            <person name="Pallen M.J."/>
        </authorList>
    </citation>
    <scope>NUCLEOTIDE SEQUENCE [LARGE SCALE GENOMIC DNA]</scope>
    <source>
        <strain evidence="3 4">Sa4CUA7</strain>
    </source>
</reference>
<keyword evidence="4" id="KW-1185">Reference proteome</keyword>
<comment type="caution">
    <text evidence="3">The sequence shown here is derived from an EMBL/GenBank/DDBJ whole genome shotgun (WGS) entry which is preliminary data.</text>
</comment>
<dbReference type="RefSeq" id="WP_191717800.1">
    <property type="nucleotide sequence ID" value="NZ_JACSQP010000002.1"/>
</dbReference>
<evidence type="ECO:0000313" key="3">
    <source>
        <dbReference type="EMBL" id="MBD7956789.1"/>
    </source>
</evidence>
<keyword evidence="1" id="KW-0472">Membrane</keyword>
<organism evidence="3 4">
    <name type="scientific">Microbacterium pullorum</name>
    <dbReference type="NCBI Taxonomy" id="2762236"/>
    <lineage>
        <taxon>Bacteria</taxon>
        <taxon>Bacillati</taxon>
        <taxon>Actinomycetota</taxon>
        <taxon>Actinomycetes</taxon>
        <taxon>Micrococcales</taxon>
        <taxon>Microbacteriaceae</taxon>
        <taxon>Microbacterium</taxon>
    </lineage>
</organism>
<feature type="transmembrane region" description="Helical" evidence="1">
    <location>
        <begin position="164"/>
        <end position="184"/>
    </location>
</feature>
<evidence type="ECO:0000313" key="4">
    <source>
        <dbReference type="Proteomes" id="UP000648352"/>
    </source>
</evidence>
<feature type="domain" description="Low molecular weight protein antigen 6 PH" evidence="2">
    <location>
        <begin position="60"/>
        <end position="104"/>
    </location>
</feature>